<dbReference type="Proteomes" id="UP001449582">
    <property type="component" value="Unassembled WGS sequence"/>
</dbReference>
<keyword evidence="9" id="KW-1003">Cell membrane</keyword>
<dbReference type="InterPro" id="IPR006667">
    <property type="entry name" value="SLC41_membr_dom"/>
</dbReference>
<dbReference type="Pfam" id="PF01769">
    <property type="entry name" value="MgtE"/>
    <property type="match status" value="1"/>
</dbReference>
<dbReference type="PANTHER" id="PTHR43773">
    <property type="entry name" value="MAGNESIUM TRANSPORTER MGTE"/>
    <property type="match status" value="1"/>
</dbReference>
<feature type="transmembrane region" description="Helical" evidence="9">
    <location>
        <begin position="290"/>
        <end position="307"/>
    </location>
</feature>
<dbReference type="Pfam" id="PF03448">
    <property type="entry name" value="MgtE_N"/>
    <property type="match status" value="1"/>
</dbReference>
<feature type="domain" description="CBS" evidence="10">
    <location>
        <begin position="206"/>
        <end position="262"/>
    </location>
</feature>
<dbReference type="SMART" id="SM00116">
    <property type="entry name" value="CBS"/>
    <property type="match status" value="1"/>
</dbReference>
<dbReference type="InterPro" id="IPR006669">
    <property type="entry name" value="MgtE_transporter"/>
</dbReference>
<evidence type="ECO:0000259" key="10">
    <source>
        <dbReference type="PROSITE" id="PS51371"/>
    </source>
</evidence>
<comment type="subunit">
    <text evidence="9">Homodimer.</text>
</comment>
<keyword evidence="4 9" id="KW-0812">Transmembrane</keyword>
<dbReference type="InterPro" id="IPR006668">
    <property type="entry name" value="Mg_transptr_MgtE_intracell_dom"/>
</dbReference>
<evidence type="ECO:0000256" key="3">
    <source>
        <dbReference type="ARBA" id="ARBA00022448"/>
    </source>
</evidence>
<reference evidence="11" key="1">
    <citation type="submission" date="2024-02" db="EMBL/GenBank/DDBJ databases">
        <title>Draft genome sequence of new strains in genus Ureaplasma.</title>
        <authorList>
            <person name="Nakajima Y."/>
            <person name="Segawa T."/>
        </authorList>
    </citation>
    <scope>NUCLEOTIDE SEQUENCE [LARGE SCALE GENOMIC DNA]</scope>
    <source>
        <strain evidence="11">OM1</strain>
    </source>
</reference>
<dbReference type="Gene3D" id="1.25.60.10">
    <property type="entry name" value="MgtE N-terminal domain-like"/>
    <property type="match status" value="1"/>
</dbReference>
<dbReference type="PANTHER" id="PTHR43773:SF1">
    <property type="entry name" value="MAGNESIUM TRANSPORTER MGTE"/>
    <property type="match status" value="1"/>
</dbReference>
<keyword evidence="12" id="KW-1185">Reference proteome</keyword>
<evidence type="ECO:0000256" key="9">
    <source>
        <dbReference type="RuleBase" id="RU362011"/>
    </source>
</evidence>
<sequence length="490" mass="54440">MKITKQKVNQTSQLIQRYYDSKNVLAIQRLLKRNPIDLINESLQEINDIETTLFILMAVSGTKTSALFRCLPDQMQGDLIRESSNQQLKVILKNLYPDELLDIANGNKQDFKKILLCLTSKQRKLVKEIAHFDNDEAGSIMNPDYIAFNESWSIKDCLAIFRKNYDHIEGNNTFFVTSSNKILLGSVNIQDLIFSENYSASVSSLMDQSIISVYPNDDIENVIDIFQDYNFDTLAVVNDDNQLIGVITDNDILPAIDDETTEDIYHMYGIQKLEESYIKSSVWKIVKSRLFWVVILMISATLTSIVINRFQDLGDTVTAGLSSAVLVPIIPVITGTSGNTGSQAVASVIRALAVGEVTPKEYRRVIWKEFKVGFVLGFILAIVNIARLAIYFAIPAFRPDLSGVHFMHNQHLTITNPYVVAIIASVASSIALWIAVVLSKCLGSVLPLIATKLKIDPTVMSAPLISTTLDVCSTSILFGVGIGILLCIIS</sequence>
<evidence type="ECO:0000256" key="6">
    <source>
        <dbReference type="ARBA" id="ARBA00022989"/>
    </source>
</evidence>
<keyword evidence="3 9" id="KW-0813">Transport</keyword>
<evidence type="ECO:0000313" key="12">
    <source>
        <dbReference type="Proteomes" id="UP001449582"/>
    </source>
</evidence>
<dbReference type="CDD" id="cd04606">
    <property type="entry name" value="CBS_pair_Mg_transporter"/>
    <property type="match status" value="1"/>
</dbReference>
<dbReference type="InterPro" id="IPR038076">
    <property type="entry name" value="MgtE_N_sf"/>
</dbReference>
<comment type="caution">
    <text evidence="11">The sequence shown here is derived from an EMBL/GenBank/DDBJ whole genome shotgun (WGS) entry which is preliminary data.</text>
</comment>
<organism evidence="11 12">
    <name type="scientific">Ureaplasma ceti</name>
    <dbReference type="NCBI Taxonomy" id="3119530"/>
    <lineage>
        <taxon>Bacteria</taxon>
        <taxon>Bacillati</taxon>
        <taxon>Mycoplasmatota</taxon>
        <taxon>Mycoplasmoidales</taxon>
        <taxon>Mycoplasmoidaceae</taxon>
        <taxon>Ureaplasma</taxon>
    </lineage>
</organism>
<dbReference type="EMBL" id="BAABQM010000003">
    <property type="protein sequence ID" value="GAA5414834.1"/>
    <property type="molecule type" value="Genomic_DNA"/>
</dbReference>
<dbReference type="Gene3D" id="1.10.357.20">
    <property type="entry name" value="SLC41 divalent cation transporters, integral membrane domain"/>
    <property type="match status" value="1"/>
</dbReference>
<dbReference type="InterPro" id="IPR000644">
    <property type="entry name" value="CBS_dom"/>
</dbReference>
<dbReference type="SUPFAM" id="SSF161093">
    <property type="entry name" value="MgtE membrane domain-like"/>
    <property type="match status" value="1"/>
</dbReference>
<evidence type="ECO:0000313" key="11">
    <source>
        <dbReference type="EMBL" id="GAA5414834.1"/>
    </source>
</evidence>
<dbReference type="SUPFAM" id="SSF54631">
    <property type="entry name" value="CBS-domain pair"/>
    <property type="match status" value="1"/>
</dbReference>
<name>A0ABP9UBH5_9BACT</name>
<gene>
    <name evidence="11" type="primary">mgtE</name>
    <name evidence="11" type="ORF">UREOM_5450</name>
</gene>
<comment type="caution">
    <text evidence="9">Lacks conserved residue(s) required for the propagation of feature annotation.</text>
</comment>
<dbReference type="InterPro" id="IPR046342">
    <property type="entry name" value="CBS_dom_sf"/>
</dbReference>
<dbReference type="NCBIfam" id="TIGR00400">
    <property type="entry name" value="mgtE"/>
    <property type="match status" value="1"/>
</dbReference>
<dbReference type="SUPFAM" id="SSF158791">
    <property type="entry name" value="MgtE N-terminal domain-like"/>
    <property type="match status" value="1"/>
</dbReference>
<dbReference type="RefSeq" id="WP_353289994.1">
    <property type="nucleotide sequence ID" value="NZ_BAABQM010000003.1"/>
</dbReference>
<dbReference type="Pfam" id="PF00571">
    <property type="entry name" value="CBS"/>
    <property type="match status" value="2"/>
</dbReference>
<comment type="function">
    <text evidence="9">Acts as a magnesium transporter.</text>
</comment>
<evidence type="ECO:0000256" key="4">
    <source>
        <dbReference type="ARBA" id="ARBA00022692"/>
    </source>
</evidence>
<dbReference type="InterPro" id="IPR036739">
    <property type="entry name" value="SLC41_membr_dom_sf"/>
</dbReference>
<feature type="transmembrane region" description="Helical" evidence="9">
    <location>
        <begin position="418"/>
        <end position="438"/>
    </location>
</feature>
<feature type="transmembrane region" description="Helical" evidence="9">
    <location>
        <begin position="372"/>
        <end position="397"/>
    </location>
</feature>
<comment type="subcellular location">
    <subcellularLocation>
        <location evidence="9">Cell membrane</location>
        <topology evidence="9">Multi-pass membrane protein</topology>
    </subcellularLocation>
    <subcellularLocation>
        <location evidence="1">Membrane</location>
        <topology evidence="1">Multi-pass membrane protein</topology>
    </subcellularLocation>
</comment>
<proteinExistence type="inferred from homology"/>
<evidence type="ECO:0000256" key="1">
    <source>
        <dbReference type="ARBA" id="ARBA00004141"/>
    </source>
</evidence>
<accession>A0ABP9UBH5</accession>
<comment type="similarity">
    <text evidence="2 9">Belongs to the SLC41A transporter family.</text>
</comment>
<evidence type="ECO:0000256" key="5">
    <source>
        <dbReference type="ARBA" id="ARBA00022842"/>
    </source>
</evidence>
<evidence type="ECO:0000256" key="2">
    <source>
        <dbReference type="ARBA" id="ARBA00009749"/>
    </source>
</evidence>
<protein>
    <recommendedName>
        <fullName evidence="9">Magnesium transporter MgtE</fullName>
    </recommendedName>
</protein>
<keyword evidence="5 9" id="KW-0460">Magnesium</keyword>
<keyword evidence="6 9" id="KW-1133">Transmembrane helix</keyword>
<keyword evidence="9" id="KW-0479">Metal-binding</keyword>
<evidence type="ECO:0000256" key="8">
    <source>
        <dbReference type="PROSITE-ProRule" id="PRU00703"/>
    </source>
</evidence>
<dbReference type="Gene3D" id="3.10.580.10">
    <property type="entry name" value="CBS-domain"/>
    <property type="match status" value="1"/>
</dbReference>
<evidence type="ECO:0000256" key="7">
    <source>
        <dbReference type="ARBA" id="ARBA00023136"/>
    </source>
</evidence>
<dbReference type="PROSITE" id="PS51371">
    <property type="entry name" value="CBS"/>
    <property type="match status" value="1"/>
</dbReference>
<keyword evidence="8" id="KW-0129">CBS domain</keyword>
<keyword evidence="7 9" id="KW-0472">Membrane</keyword>